<proteinExistence type="predicted"/>
<reference evidence="3 4" key="1">
    <citation type="journal article" date="2020" name="Nature">
        <title>Six reference-quality genomes reveal evolution of bat adaptations.</title>
        <authorList>
            <person name="Jebb D."/>
            <person name="Huang Z."/>
            <person name="Pippel M."/>
            <person name="Hughes G.M."/>
            <person name="Lavrichenko K."/>
            <person name="Devanna P."/>
            <person name="Winkler S."/>
            <person name="Jermiin L.S."/>
            <person name="Skirmuntt E.C."/>
            <person name="Katzourakis A."/>
            <person name="Burkitt-Gray L."/>
            <person name="Ray D.A."/>
            <person name="Sullivan K.A.M."/>
            <person name="Roscito J.G."/>
            <person name="Kirilenko B.M."/>
            <person name="Davalos L.M."/>
            <person name="Corthals A.P."/>
            <person name="Power M.L."/>
            <person name="Jones G."/>
            <person name="Ransome R.D."/>
            <person name="Dechmann D.K.N."/>
            <person name="Locatelli A.G."/>
            <person name="Puechmaille S.J."/>
            <person name="Fedrigo O."/>
            <person name="Jarvis E.D."/>
            <person name="Hiller M."/>
            <person name="Vernes S.C."/>
            <person name="Myers E.W."/>
            <person name="Teeling E.C."/>
        </authorList>
    </citation>
    <scope>NUCLEOTIDE SEQUENCE [LARGE SCALE GENOMIC DNA]</scope>
    <source>
        <strain evidence="3">MPipKuh1</strain>
        <tissue evidence="3">Flight muscle</tissue>
    </source>
</reference>
<dbReference type="SMART" id="SM00120">
    <property type="entry name" value="HX"/>
    <property type="match status" value="1"/>
</dbReference>
<dbReference type="EMBL" id="JACAGB010000003">
    <property type="protein sequence ID" value="KAF6374588.1"/>
    <property type="molecule type" value="Genomic_DNA"/>
</dbReference>
<comment type="caution">
    <text evidence="3">The sequence shown here is derived from an EMBL/GenBank/DDBJ whole genome shotgun (WGS) entry which is preliminary data.</text>
</comment>
<organism evidence="3 4">
    <name type="scientific">Pipistrellus kuhlii</name>
    <name type="common">Kuhl's pipistrelle</name>
    <dbReference type="NCBI Taxonomy" id="59472"/>
    <lineage>
        <taxon>Eukaryota</taxon>
        <taxon>Metazoa</taxon>
        <taxon>Chordata</taxon>
        <taxon>Craniata</taxon>
        <taxon>Vertebrata</taxon>
        <taxon>Euteleostomi</taxon>
        <taxon>Mammalia</taxon>
        <taxon>Eutheria</taxon>
        <taxon>Laurasiatheria</taxon>
        <taxon>Chiroptera</taxon>
        <taxon>Yangochiroptera</taxon>
        <taxon>Vespertilionidae</taxon>
        <taxon>Pipistrellus</taxon>
    </lineage>
</organism>
<feature type="region of interest" description="Disordered" evidence="2">
    <location>
        <begin position="88"/>
        <end position="144"/>
    </location>
</feature>
<dbReference type="PROSITE" id="PS51642">
    <property type="entry name" value="HEMOPEXIN_2"/>
    <property type="match status" value="1"/>
</dbReference>
<gene>
    <name evidence="3" type="ORF">mPipKuh1_011622</name>
</gene>
<dbReference type="AlphaFoldDB" id="A0A7J7ZKG1"/>
<name>A0A7J7ZKG1_PIPKU</name>
<evidence type="ECO:0000313" key="4">
    <source>
        <dbReference type="Proteomes" id="UP000558488"/>
    </source>
</evidence>
<evidence type="ECO:0000256" key="2">
    <source>
        <dbReference type="SAM" id="MobiDB-lite"/>
    </source>
</evidence>
<accession>A0A7J7ZKG1</accession>
<feature type="compositionally biased region" description="Polar residues" evidence="2">
    <location>
        <begin position="114"/>
        <end position="128"/>
    </location>
</feature>
<dbReference type="SUPFAM" id="SSF50923">
    <property type="entry name" value="Hemopexin-like domain"/>
    <property type="match status" value="1"/>
</dbReference>
<protein>
    <submittedName>
        <fullName evidence="3">Matrix metallopeptidase 19</fullName>
    </submittedName>
</protein>
<feature type="repeat" description="Hemopexin" evidence="1">
    <location>
        <begin position="38"/>
        <end position="84"/>
    </location>
</feature>
<dbReference type="InterPro" id="IPR018487">
    <property type="entry name" value="Hemopexin-like_repeat"/>
</dbReference>
<sequence length="144" mass="16036">MISLPEMTGSGYWQWDELARTDFSHYPKPIKRLFTGAPDRLSAAMSWQDGHVYFFKGKQYWRLNKQLRVEKGYPRDIARNWMHCRPQVPATTAAGGGTPPSTSGPGHSVTGTTWAPTSLSTDTTWNSDHSPRDTSPGDVTPPEA</sequence>
<dbReference type="Proteomes" id="UP000558488">
    <property type="component" value="Unassembled WGS sequence"/>
</dbReference>
<keyword evidence="4" id="KW-1185">Reference proteome</keyword>
<dbReference type="Pfam" id="PF00045">
    <property type="entry name" value="Hemopexin"/>
    <property type="match status" value="1"/>
</dbReference>
<dbReference type="Gene3D" id="2.110.10.10">
    <property type="entry name" value="Hemopexin-like domain"/>
    <property type="match status" value="1"/>
</dbReference>
<evidence type="ECO:0000313" key="3">
    <source>
        <dbReference type="EMBL" id="KAF6374588.1"/>
    </source>
</evidence>
<feature type="compositionally biased region" description="Low complexity" evidence="2">
    <location>
        <begin position="89"/>
        <end position="113"/>
    </location>
</feature>
<evidence type="ECO:0000256" key="1">
    <source>
        <dbReference type="PROSITE-ProRule" id="PRU01011"/>
    </source>
</evidence>
<dbReference type="InterPro" id="IPR036375">
    <property type="entry name" value="Hemopexin-like_dom_sf"/>
</dbReference>